<evidence type="ECO:0000259" key="2">
    <source>
        <dbReference type="Pfam" id="PF13904"/>
    </source>
</evidence>
<feature type="domain" description="Coiled-coil" evidence="2">
    <location>
        <begin position="23"/>
        <end position="181"/>
    </location>
</feature>
<sequence length="232" mass="28037">FNADLENGRQSHADEISLENRNLTPWESWLLDKEKKARNELQRKFAEELKQEEERQKEQQRKEIKKTLAEENHKEWVRKKQDLERKVKEEKLEKELQEKASEEQKRIRAQEKNQAKYREWLQKKKEEEQERKKKEQEQEENSKAEQLEKKEKAKKMFEEWLEQAKIKPRPTLHSYGYVNGKLTGLWCKMNWVVHLSTSRDKSFYTGLLLMPITVSPTDTVWVVKATPSFLII</sequence>
<name>A0A8T2IER2_9PIPI</name>
<proteinExistence type="predicted"/>
<organism evidence="3 4">
    <name type="scientific">Hymenochirus boettgeri</name>
    <name type="common">Congo dwarf clawed frog</name>
    <dbReference type="NCBI Taxonomy" id="247094"/>
    <lineage>
        <taxon>Eukaryota</taxon>
        <taxon>Metazoa</taxon>
        <taxon>Chordata</taxon>
        <taxon>Craniata</taxon>
        <taxon>Vertebrata</taxon>
        <taxon>Euteleostomi</taxon>
        <taxon>Amphibia</taxon>
        <taxon>Batrachia</taxon>
        <taxon>Anura</taxon>
        <taxon>Pipoidea</taxon>
        <taxon>Pipidae</taxon>
        <taxon>Pipinae</taxon>
        <taxon>Hymenochirus</taxon>
    </lineage>
</organism>
<feature type="region of interest" description="Disordered" evidence="1">
    <location>
        <begin position="49"/>
        <end position="80"/>
    </location>
</feature>
<keyword evidence="4" id="KW-1185">Reference proteome</keyword>
<dbReference type="PANTHER" id="PTHR23247">
    <property type="entry name" value="NY-REN-41 ANTIGEN L15 -RELATED"/>
    <property type="match status" value="1"/>
</dbReference>
<comment type="caution">
    <text evidence="3">The sequence shown here is derived from an EMBL/GenBank/DDBJ whole genome shotgun (WGS) entry which is preliminary data.</text>
</comment>
<dbReference type="PANTHER" id="PTHR23247:SF2">
    <property type="entry name" value="COILED-COIL DOMAIN-CONTAINING PROTEIN 34"/>
    <property type="match status" value="1"/>
</dbReference>
<evidence type="ECO:0000313" key="3">
    <source>
        <dbReference type="EMBL" id="KAG8429590.1"/>
    </source>
</evidence>
<dbReference type="InterPro" id="IPR045323">
    <property type="entry name" value="CCDC34"/>
</dbReference>
<feature type="non-terminal residue" evidence="3">
    <location>
        <position position="232"/>
    </location>
</feature>
<dbReference type="InterPro" id="IPR025259">
    <property type="entry name" value="CCDC34/181"/>
</dbReference>
<evidence type="ECO:0000256" key="1">
    <source>
        <dbReference type="SAM" id="MobiDB-lite"/>
    </source>
</evidence>
<dbReference type="OrthoDB" id="5981665at2759"/>
<dbReference type="Proteomes" id="UP000812440">
    <property type="component" value="Unassembled WGS sequence"/>
</dbReference>
<dbReference type="AlphaFoldDB" id="A0A8T2IER2"/>
<feature type="region of interest" description="Disordered" evidence="1">
    <location>
        <begin position="124"/>
        <end position="149"/>
    </location>
</feature>
<dbReference type="EMBL" id="JAACNH010005045">
    <property type="protein sequence ID" value="KAG8429590.1"/>
    <property type="molecule type" value="Genomic_DNA"/>
</dbReference>
<reference evidence="3" key="1">
    <citation type="thesis" date="2020" institute="ProQuest LLC" country="789 East Eisenhower Parkway, Ann Arbor, MI, USA">
        <title>Comparative Genomics and Chromosome Evolution.</title>
        <authorList>
            <person name="Mudd A.B."/>
        </authorList>
    </citation>
    <scope>NUCLEOTIDE SEQUENCE</scope>
    <source>
        <strain evidence="3">Female2</strain>
        <tissue evidence="3">Blood</tissue>
    </source>
</reference>
<dbReference type="Pfam" id="PF13904">
    <property type="entry name" value="CCDC34"/>
    <property type="match status" value="1"/>
</dbReference>
<protein>
    <recommendedName>
        <fullName evidence="2">Coiled-coil domain-containing protein</fullName>
    </recommendedName>
</protein>
<gene>
    <name evidence="3" type="ORF">GDO86_019761</name>
</gene>
<evidence type="ECO:0000313" key="4">
    <source>
        <dbReference type="Proteomes" id="UP000812440"/>
    </source>
</evidence>
<accession>A0A8T2IER2</accession>